<organism evidence="8 9">
    <name type="scientific">Alkalicaulis satelles</name>
    <dbReference type="NCBI Taxonomy" id="2609175"/>
    <lineage>
        <taxon>Bacteria</taxon>
        <taxon>Pseudomonadati</taxon>
        <taxon>Pseudomonadota</taxon>
        <taxon>Alphaproteobacteria</taxon>
        <taxon>Maricaulales</taxon>
        <taxon>Maricaulaceae</taxon>
        <taxon>Alkalicaulis</taxon>
    </lineage>
</organism>
<dbReference type="InterPro" id="IPR005000">
    <property type="entry name" value="Aldolase/citrate-lyase_domain"/>
</dbReference>
<dbReference type="InterPro" id="IPR011206">
    <property type="entry name" value="Citrate_lyase_beta/mcl1/mcl2"/>
</dbReference>
<dbReference type="PIRSF" id="PIRSF015582">
    <property type="entry name" value="Cit_lyase_B"/>
    <property type="match status" value="1"/>
</dbReference>
<dbReference type="Pfam" id="PF03328">
    <property type="entry name" value="HpcH_HpaI"/>
    <property type="match status" value="1"/>
</dbReference>
<dbReference type="PANTHER" id="PTHR32308:SF10">
    <property type="entry name" value="CITRATE LYASE SUBUNIT BETA"/>
    <property type="match status" value="1"/>
</dbReference>
<evidence type="ECO:0000259" key="7">
    <source>
        <dbReference type="Pfam" id="PF03328"/>
    </source>
</evidence>
<dbReference type="EMBL" id="VWOJ01000002">
    <property type="protein sequence ID" value="KAA5803781.1"/>
    <property type="molecule type" value="Genomic_DNA"/>
</dbReference>
<dbReference type="PANTHER" id="PTHR32308">
    <property type="entry name" value="LYASE BETA SUBUNIT, PUTATIVE (AFU_ORTHOLOGUE AFUA_4G13030)-RELATED"/>
    <property type="match status" value="1"/>
</dbReference>
<feature type="binding site" evidence="5">
    <location>
        <position position="130"/>
    </location>
    <ligand>
        <name>substrate</name>
    </ligand>
</feature>
<keyword evidence="9" id="KW-1185">Reference proteome</keyword>
<dbReference type="RefSeq" id="WP_150023049.1">
    <property type="nucleotide sequence ID" value="NZ_VWOJ01000002.1"/>
</dbReference>
<comment type="cofactor">
    <cofactor evidence="1">
        <name>Mg(2+)</name>
        <dbReference type="ChEBI" id="CHEBI:18420"/>
    </cofactor>
</comment>
<comment type="caution">
    <text evidence="8">The sequence shown here is derived from an EMBL/GenBank/DDBJ whole genome shotgun (WGS) entry which is preliminary data.</text>
</comment>
<sequence length="303" mass="31223">MTGEAFSPPARLRSALYVPGDKPRAIAKAQDLGADALILDLEDAVAPEAKHAARAAAPDAITAFRKAGAYSVLRICAPGETGHEADLACAAAARPDAVLAAKAEDAGALAQVRQRLQSQGWSGPLWLMIETPLGMYLADRMATDRSLVHVLGASVMVAGSNDLAEGLRLPEGAGRRAALLPHLSRLVLAARVAGLGVLDGVWNAYGDEDGFRAEAAEGRAMGFDGKTLIHPSQAGPCHDVFAPSPDEIARARAIIAAFAAPGAAGRGALAFRGGMIERLHLDAARLTLAAAGLDPDQAHTGES</sequence>
<evidence type="ECO:0000313" key="8">
    <source>
        <dbReference type="EMBL" id="KAA5803781.1"/>
    </source>
</evidence>
<evidence type="ECO:0000256" key="6">
    <source>
        <dbReference type="PIRSR" id="PIRSR015582-2"/>
    </source>
</evidence>
<feature type="binding site" evidence="6">
    <location>
        <position position="162"/>
    </location>
    <ligand>
        <name>Mg(2+)</name>
        <dbReference type="ChEBI" id="CHEBI:18420"/>
    </ligand>
</feature>
<keyword evidence="3 6" id="KW-0479">Metal-binding</keyword>
<evidence type="ECO:0000256" key="4">
    <source>
        <dbReference type="ARBA" id="ARBA00022842"/>
    </source>
</evidence>
<gene>
    <name evidence="8" type="ORF">F1654_08255</name>
</gene>
<feature type="binding site" evidence="5">
    <location>
        <position position="74"/>
    </location>
    <ligand>
        <name>substrate</name>
    </ligand>
</feature>
<feature type="domain" description="HpcH/HpaI aldolase/citrate lyase" evidence="7">
    <location>
        <begin position="13"/>
        <end position="231"/>
    </location>
</feature>
<reference evidence="8 9" key="1">
    <citation type="submission" date="2019-09" db="EMBL/GenBank/DDBJ databases">
        <authorList>
            <person name="Kevbrin V."/>
            <person name="Grouzdev D.S."/>
        </authorList>
    </citation>
    <scope>NUCLEOTIDE SEQUENCE [LARGE SCALE GENOMIC DNA]</scope>
    <source>
        <strain evidence="8 9">G-192</strain>
    </source>
</reference>
<keyword evidence="4 6" id="KW-0460">Magnesium</keyword>
<name>A0A5M6ZNH3_9PROT</name>
<dbReference type="InterPro" id="IPR040442">
    <property type="entry name" value="Pyrv_kinase-like_dom_sf"/>
</dbReference>
<evidence type="ECO:0000256" key="2">
    <source>
        <dbReference type="ARBA" id="ARBA00005568"/>
    </source>
</evidence>
<evidence type="ECO:0000313" key="9">
    <source>
        <dbReference type="Proteomes" id="UP000325122"/>
    </source>
</evidence>
<evidence type="ECO:0000256" key="3">
    <source>
        <dbReference type="ARBA" id="ARBA00022723"/>
    </source>
</evidence>
<accession>A0A5M6ZNH3</accession>
<dbReference type="AlphaFoldDB" id="A0A5M6ZNH3"/>
<dbReference type="Proteomes" id="UP000325122">
    <property type="component" value="Unassembled WGS sequence"/>
</dbReference>
<dbReference type="SUPFAM" id="SSF51621">
    <property type="entry name" value="Phosphoenolpyruvate/pyruvate domain"/>
    <property type="match status" value="1"/>
</dbReference>
<dbReference type="GO" id="GO:0016829">
    <property type="term" value="F:lyase activity"/>
    <property type="evidence" value="ECO:0007669"/>
    <property type="project" value="UniProtKB-KW"/>
</dbReference>
<dbReference type="GO" id="GO:0006107">
    <property type="term" value="P:oxaloacetate metabolic process"/>
    <property type="evidence" value="ECO:0007669"/>
    <property type="project" value="TreeGrafter"/>
</dbReference>
<keyword evidence="8" id="KW-0456">Lyase</keyword>
<proteinExistence type="inferred from homology"/>
<protein>
    <submittedName>
        <fullName evidence="8">CoA ester lyase</fullName>
    </submittedName>
</protein>
<comment type="similarity">
    <text evidence="2">Belongs to the HpcH/HpaI aldolase family.</text>
</comment>
<evidence type="ECO:0000256" key="5">
    <source>
        <dbReference type="PIRSR" id="PIRSR015582-1"/>
    </source>
</evidence>
<evidence type="ECO:0000256" key="1">
    <source>
        <dbReference type="ARBA" id="ARBA00001946"/>
    </source>
</evidence>
<dbReference type="InterPro" id="IPR015813">
    <property type="entry name" value="Pyrv/PenolPyrv_kinase-like_dom"/>
</dbReference>
<dbReference type="GO" id="GO:0000287">
    <property type="term" value="F:magnesium ion binding"/>
    <property type="evidence" value="ECO:0007669"/>
    <property type="project" value="TreeGrafter"/>
</dbReference>
<feature type="binding site" evidence="6">
    <location>
        <position position="130"/>
    </location>
    <ligand>
        <name>Mg(2+)</name>
        <dbReference type="ChEBI" id="CHEBI:18420"/>
    </ligand>
</feature>
<dbReference type="Gene3D" id="3.20.20.60">
    <property type="entry name" value="Phosphoenolpyruvate-binding domains"/>
    <property type="match status" value="1"/>
</dbReference>